<sequence>MRAPGGLQLLVFVAGLTAASGVCNTSNLLLSGVATIFSNCFSNCSLCSSAEIVFAAYPDLDASTVALCADREIWRCTLVAPFNETCAPMITEAQKAGLPVPDTEAGGPPSGTTLLMCLLPFLAPCIAGSDIDSSFGARQTTLDRWLLAHPSEGNVLRLLNAARGWVSEATMLQNHINAHLSGPLEGEVQSARTPTLRHVPAAARRSWCQAFTRALAAEAHRNDLRSWVELLMLPQAVLCPPPRRGRKHLKAAAAFTLDRLHRWQQGDRAQLWDSRPVPRARFDRKACAALLFEELLPQSQETACALDSLHPAASPPAAPSMQELPLAPELADELVARCLREFPPHTAPGPTGLRVQHLREACVAGSADLVVAQLAAVVNLLAQGLMKLRPFWLVRAQLLCPSPLEAYDQSQSVKF</sequence>
<evidence type="ECO:0000313" key="2">
    <source>
        <dbReference type="EMBL" id="OLP92162.1"/>
    </source>
</evidence>
<evidence type="ECO:0000313" key="3">
    <source>
        <dbReference type="Proteomes" id="UP000186817"/>
    </source>
</evidence>
<reference evidence="2 3" key="1">
    <citation type="submission" date="2016-02" db="EMBL/GenBank/DDBJ databases">
        <title>Genome analysis of coral dinoflagellate symbionts highlights evolutionary adaptations to a symbiotic lifestyle.</title>
        <authorList>
            <person name="Aranda M."/>
            <person name="Li Y."/>
            <person name="Liew Y.J."/>
            <person name="Baumgarten S."/>
            <person name="Simakov O."/>
            <person name="Wilson M."/>
            <person name="Piel J."/>
            <person name="Ashoor H."/>
            <person name="Bougouffa S."/>
            <person name="Bajic V.B."/>
            <person name="Ryu T."/>
            <person name="Ravasi T."/>
            <person name="Bayer T."/>
            <person name="Micklem G."/>
            <person name="Kim H."/>
            <person name="Bhak J."/>
            <person name="Lajeunesse T.C."/>
            <person name="Voolstra C.R."/>
        </authorList>
    </citation>
    <scope>NUCLEOTIDE SEQUENCE [LARGE SCALE GENOMIC DNA]</scope>
    <source>
        <strain evidence="2 3">CCMP2467</strain>
    </source>
</reference>
<proteinExistence type="predicted"/>
<dbReference type="Proteomes" id="UP000186817">
    <property type="component" value="Unassembled WGS sequence"/>
</dbReference>
<comment type="caution">
    <text evidence="2">The sequence shown here is derived from an EMBL/GenBank/DDBJ whole genome shotgun (WGS) entry which is preliminary data.</text>
</comment>
<feature type="signal peptide" evidence="1">
    <location>
        <begin position="1"/>
        <end position="21"/>
    </location>
</feature>
<organism evidence="2 3">
    <name type="scientific">Symbiodinium microadriaticum</name>
    <name type="common">Dinoflagellate</name>
    <name type="synonym">Zooxanthella microadriatica</name>
    <dbReference type="NCBI Taxonomy" id="2951"/>
    <lineage>
        <taxon>Eukaryota</taxon>
        <taxon>Sar</taxon>
        <taxon>Alveolata</taxon>
        <taxon>Dinophyceae</taxon>
        <taxon>Suessiales</taxon>
        <taxon>Symbiodiniaceae</taxon>
        <taxon>Symbiodinium</taxon>
    </lineage>
</organism>
<evidence type="ECO:0000256" key="1">
    <source>
        <dbReference type="SAM" id="SignalP"/>
    </source>
</evidence>
<dbReference type="EMBL" id="LSRX01000633">
    <property type="protein sequence ID" value="OLP92162.1"/>
    <property type="molecule type" value="Genomic_DNA"/>
</dbReference>
<keyword evidence="3" id="KW-1185">Reference proteome</keyword>
<accession>A0A1Q9DAC6</accession>
<protein>
    <submittedName>
        <fullName evidence="2">Uncharacterized protein</fullName>
    </submittedName>
</protein>
<feature type="chain" id="PRO_5013317079" evidence="1">
    <location>
        <begin position="22"/>
        <end position="415"/>
    </location>
</feature>
<name>A0A1Q9DAC6_SYMMI</name>
<dbReference type="AlphaFoldDB" id="A0A1Q9DAC6"/>
<gene>
    <name evidence="2" type="ORF">AK812_SmicGene26068</name>
</gene>
<keyword evidence="1" id="KW-0732">Signal</keyword>
<dbReference type="OrthoDB" id="437505at2759"/>